<dbReference type="AlphaFoldDB" id="E4XXL4"/>
<evidence type="ECO:0000313" key="2">
    <source>
        <dbReference type="Proteomes" id="UP000001307"/>
    </source>
</evidence>
<dbReference type="Proteomes" id="UP000001307">
    <property type="component" value="Unassembled WGS sequence"/>
</dbReference>
<keyword evidence="2" id="KW-1185">Reference proteome</keyword>
<organism evidence="1 2">
    <name type="scientific">Oikopleura dioica</name>
    <name type="common">Tunicate</name>
    <dbReference type="NCBI Taxonomy" id="34765"/>
    <lineage>
        <taxon>Eukaryota</taxon>
        <taxon>Metazoa</taxon>
        <taxon>Chordata</taxon>
        <taxon>Tunicata</taxon>
        <taxon>Appendicularia</taxon>
        <taxon>Copelata</taxon>
        <taxon>Oikopleuridae</taxon>
        <taxon>Oikopleura</taxon>
    </lineage>
</organism>
<protein>
    <submittedName>
        <fullName evidence="1">Uncharacterized protein</fullName>
    </submittedName>
</protein>
<reference evidence="1 2" key="1">
    <citation type="journal article" date="2010" name="Science">
        <title>Plasticity of animal genome architecture unmasked by rapid evolution of a pelagic tunicate.</title>
        <authorList>
            <person name="Denoeud F."/>
            <person name="Henriet S."/>
            <person name="Mungpakdee S."/>
            <person name="Aury J.M."/>
            <person name="Da Silva C."/>
            <person name="Brinkmann H."/>
            <person name="Mikhaleva J."/>
            <person name="Olsen L.C."/>
            <person name="Jubin C."/>
            <person name="Canestro C."/>
            <person name="Bouquet J.M."/>
            <person name="Danks G."/>
            <person name="Poulain J."/>
            <person name="Campsteijn C."/>
            <person name="Adamski M."/>
            <person name="Cross I."/>
            <person name="Yadetie F."/>
            <person name="Muffato M."/>
            <person name="Louis A."/>
            <person name="Butcher S."/>
            <person name="Tsagkogeorga G."/>
            <person name="Konrad A."/>
            <person name="Singh S."/>
            <person name="Jensen M.F."/>
            <person name="Cong E.H."/>
            <person name="Eikeseth-Otteraa H."/>
            <person name="Noel B."/>
            <person name="Anthouard V."/>
            <person name="Porcel B.M."/>
            <person name="Kachouri-Lafond R."/>
            <person name="Nishino A."/>
            <person name="Ugolini M."/>
            <person name="Chourrout P."/>
            <person name="Nishida H."/>
            <person name="Aasland R."/>
            <person name="Huzurbazar S."/>
            <person name="Westhof E."/>
            <person name="Delsuc F."/>
            <person name="Lehrach H."/>
            <person name="Reinhardt R."/>
            <person name="Weissenbach J."/>
            <person name="Roy S.W."/>
            <person name="Artiguenave F."/>
            <person name="Postlethwait J.H."/>
            <person name="Manak J.R."/>
            <person name="Thompson E.M."/>
            <person name="Jaillon O."/>
            <person name="Du Pasquier L."/>
            <person name="Boudinot P."/>
            <person name="Liberles D.A."/>
            <person name="Volff J.N."/>
            <person name="Philippe H."/>
            <person name="Lenhard B."/>
            <person name="Roest Crollius H."/>
            <person name="Wincker P."/>
            <person name="Chourrout D."/>
        </authorList>
    </citation>
    <scope>NUCLEOTIDE SEQUENCE [LARGE SCALE GENOMIC DNA]</scope>
</reference>
<gene>
    <name evidence="1" type="ORF">GSOID_T00007404001</name>
</gene>
<sequence>MKEKELSHHEILNKWIDLDSMIPKKCSDAHTMWKKIVEEKDFCEKSWEEQMRIKNEKASILFTKYNDLWEKGYQDSYPCKQPSWPCRDPRPSALTDFDYLQDHLKSQSETNGFCEQGDIEILKNGAWAKKFAKVEDCEMNWPCTSGSEKNAVSSILILLFAFFYFVK</sequence>
<name>E4XXL4_OIKDI</name>
<dbReference type="InParanoid" id="E4XXL4"/>
<proteinExistence type="predicted"/>
<dbReference type="EMBL" id="FN653282">
    <property type="protein sequence ID" value="CBY14408.1"/>
    <property type="molecule type" value="Genomic_DNA"/>
</dbReference>
<evidence type="ECO:0000313" key="1">
    <source>
        <dbReference type="EMBL" id="CBY14408.1"/>
    </source>
</evidence>
<dbReference type="OrthoDB" id="10453641at2759"/>
<accession>E4XXL4</accession>